<dbReference type="PANTHER" id="PTHR43333:SF1">
    <property type="entry name" value="D-ISOMER SPECIFIC 2-HYDROXYACID DEHYDROGENASE NAD-BINDING DOMAIN-CONTAINING PROTEIN"/>
    <property type="match status" value="1"/>
</dbReference>
<dbReference type="Gene3D" id="3.40.50.720">
    <property type="entry name" value="NAD(P)-binding Rossmann-like Domain"/>
    <property type="match status" value="2"/>
</dbReference>
<evidence type="ECO:0000313" key="5">
    <source>
        <dbReference type="WBParaSite" id="L893_g20714.t1"/>
    </source>
</evidence>
<dbReference type="Proteomes" id="UP000095287">
    <property type="component" value="Unplaced"/>
</dbReference>
<evidence type="ECO:0000259" key="3">
    <source>
        <dbReference type="Pfam" id="PF02826"/>
    </source>
</evidence>
<dbReference type="PANTHER" id="PTHR43333">
    <property type="entry name" value="2-HACID_DH_C DOMAIN-CONTAINING PROTEIN"/>
    <property type="match status" value="1"/>
</dbReference>
<dbReference type="InterPro" id="IPR029753">
    <property type="entry name" value="D-isomer_DH_CS"/>
</dbReference>
<dbReference type="GO" id="GO:0051287">
    <property type="term" value="F:NAD binding"/>
    <property type="evidence" value="ECO:0007669"/>
    <property type="project" value="InterPro"/>
</dbReference>
<evidence type="ECO:0000256" key="2">
    <source>
        <dbReference type="ARBA" id="ARBA00023027"/>
    </source>
</evidence>
<keyword evidence="1" id="KW-0560">Oxidoreductase</keyword>
<proteinExistence type="predicted"/>
<sequence length="312" mass="34151">MPTQLPHLVVATARPSETTRWADEFRKAYPHWKVDEFVPGQPSTGATYAVVWQPDTVLFKQEPNLRATFNLGAGVDAVAGTIPAEMPLYRLEDAGMAEQMAEYALYGVLRAVGRFQPYEEQAREGKWKAHRPIDRRQWPVAVLGLGAIGSKIAKVIASLGYPVHGWSRRLHEADFPCYAGEQGLKECVSASRILVNALPLTPQTEGLINRDVLSNLQPGGYLINVARGGHLVDADVLEALKSGHLSGALLDAFTQEPLPADHPYWGIPSVMITPHISGITVRELALEQIGSRIELLQEGKPASGRVNHSQGY</sequence>
<keyword evidence="4" id="KW-1185">Reference proteome</keyword>
<protein>
    <submittedName>
        <fullName evidence="5">2-Hacid_dh_C domain-containing protein</fullName>
    </submittedName>
</protein>
<dbReference type="AlphaFoldDB" id="A0A1I7YX18"/>
<organism evidence="4 5">
    <name type="scientific">Steinernema glaseri</name>
    <dbReference type="NCBI Taxonomy" id="37863"/>
    <lineage>
        <taxon>Eukaryota</taxon>
        <taxon>Metazoa</taxon>
        <taxon>Ecdysozoa</taxon>
        <taxon>Nematoda</taxon>
        <taxon>Chromadorea</taxon>
        <taxon>Rhabditida</taxon>
        <taxon>Tylenchina</taxon>
        <taxon>Panagrolaimomorpha</taxon>
        <taxon>Strongyloidoidea</taxon>
        <taxon>Steinernematidae</taxon>
        <taxon>Steinernema</taxon>
    </lineage>
</organism>
<keyword evidence="2" id="KW-0520">NAD</keyword>
<reference evidence="5" key="1">
    <citation type="submission" date="2016-11" db="UniProtKB">
        <authorList>
            <consortium name="WormBaseParasite"/>
        </authorList>
    </citation>
    <scope>IDENTIFICATION</scope>
</reference>
<dbReference type="SUPFAM" id="SSF51735">
    <property type="entry name" value="NAD(P)-binding Rossmann-fold domains"/>
    <property type="match status" value="1"/>
</dbReference>
<name>A0A1I7YX18_9BILA</name>
<dbReference type="CDD" id="cd12164">
    <property type="entry name" value="GDH_like_2"/>
    <property type="match status" value="1"/>
</dbReference>
<evidence type="ECO:0000256" key="1">
    <source>
        <dbReference type="ARBA" id="ARBA00023002"/>
    </source>
</evidence>
<dbReference type="Pfam" id="PF02826">
    <property type="entry name" value="2-Hacid_dh_C"/>
    <property type="match status" value="1"/>
</dbReference>
<dbReference type="InterPro" id="IPR006140">
    <property type="entry name" value="D-isomer_DH_NAD-bd"/>
</dbReference>
<dbReference type="InterPro" id="IPR036291">
    <property type="entry name" value="NAD(P)-bd_dom_sf"/>
</dbReference>
<dbReference type="GO" id="GO:0016491">
    <property type="term" value="F:oxidoreductase activity"/>
    <property type="evidence" value="ECO:0007669"/>
    <property type="project" value="UniProtKB-KW"/>
</dbReference>
<evidence type="ECO:0000313" key="4">
    <source>
        <dbReference type="Proteomes" id="UP000095287"/>
    </source>
</evidence>
<accession>A0A1I7YX18</accession>
<dbReference type="PROSITE" id="PS00671">
    <property type="entry name" value="D_2_HYDROXYACID_DH_3"/>
    <property type="match status" value="1"/>
</dbReference>
<feature type="domain" description="D-isomer specific 2-hydroxyacid dehydrogenase NAD-binding" evidence="3">
    <location>
        <begin position="108"/>
        <end position="277"/>
    </location>
</feature>
<dbReference type="WBParaSite" id="L893_g20714.t1">
    <property type="protein sequence ID" value="L893_g20714.t1"/>
    <property type="gene ID" value="L893_g20714"/>
</dbReference>